<feature type="transmembrane region" description="Helical" evidence="7">
    <location>
        <begin position="371"/>
        <end position="390"/>
    </location>
</feature>
<dbReference type="Gene3D" id="1.20.1250.20">
    <property type="entry name" value="MFS general substrate transporter like domains"/>
    <property type="match status" value="1"/>
</dbReference>
<feature type="transmembrane region" description="Helical" evidence="7">
    <location>
        <begin position="397"/>
        <end position="417"/>
    </location>
</feature>
<evidence type="ECO:0000256" key="2">
    <source>
        <dbReference type="ARBA" id="ARBA00022448"/>
    </source>
</evidence>
<evidence type="ECO:0000256" key="7">
    <source>
        <dbReference type="SAM" id="Phobius"/>
    </source>
</evidence>
<keyword evidence="2" id="KW-0813">Transport</keyword>
<feature type="transmembrane region" description="Helical" evidence="7">
    <location>
        <begin position="83"/>
        <end position="101"/>
    </location>
</feature>
<dbReference type="InterPro" id="IPR011701">
    <property type="entry name" value="MFS"/>
</dbReference>
<feature type="transmembrane region" description="Helical" evidence="7">
    <location>
        <begin position="457"/>
        <end position="478"/>
    </location>
</feature>
<keyword evidence="5 7" id="KW-0472">Membrane</keyword>
<dbReference type="eggNOG" id="KOG2533">
    <property type="taxonomic scope" value="Eukaryota"/>
</dbReference>
<dbReference type="PANTHER" id="PTHR43791">
    <property type="entry name" value="PERMEASE-RELATED"/>
    <property type="match status" value="1"/>
</dbReference>
<dbReference type="GO" id="GO:0022857">
    <property type="term" value="F:transmembrane transporter activity"/>
    <property type="evidence" value="ECO:0007669"/>
    <property type="project" value="InterPro"/>
</dbReference>
<evidence type="ECO:0000256" key="1">
    <source>
        <dbReference type="ARBA" id="ARBA00004141"/>
    </source>
</evidence>
<comment type="subcellular location">
    <subcellularLocation>
        <location evidence="1">Membrane</location>
        <topology evidence="1">Multi-pass membrane protein</topology>
    </subcellularLocation>
</comment>
<reference evidence="8 9" key="1">
    <citation type="journal article" date="2016" name="PLoS ONE">
        <title>Sequence Assembly of Yarrowia lipolytica Strain W29/CLIB89 Shows Transposable Element Diversity.</title>
        <authorList>
            <person name="Magnan C."/>
            <person name="Yu J."/>
            <person name="Chang I."/>
            <person name="Jahn E."/>
            <person name="Kanomata Y."/>
            <person name="Wu J."/>
            <person name="Zeller M."/>
            <person name="Oakes M."/>
            <person name="Baldi P."/>
            <person name="Sandmeyer S."/>
        </authorList>
    </citation>
    <scope>NUCLEOTIDE SEQUENCE [LARGE SCALE GENOMIC DNA]</scope>
    <source>
        <strain evidence="9">CLIB89(W29)</strain>
    </source>
</reference>
<feature type="transmembrane region" description="Helical" evidence="7">
    <location>
        <begin position="217"/>
        <end position="238"/>
    </location>
</feature>
<feature type="transmembrane region" description="Helical" evidence="7">
    <location>
        <begin position="423"/>
        <end position="445"/>
    </location>
</feature>
<dbReference type="Pfam" id="PF07690">
    <property type="entry name" value="MFS_1"/>
    <property type="match status" value="1"/>
</dbReference>
<evidence type="ECO:0000313" key="8">
    <source>
        <dbReference type="EMBL" id="AOW01098.1"/>
    </source>
</evidence>
<name>A0A1D8N644_YARLL</name>
<comment type="similarity">
    <text evidence="6">Belongs to the major facilitator superfamily. Allantoate permease family.</text>
</comment>
<dbReference type="PANTHER" id="PTHR43791:SF15">
    <property type="entry name" value="TRANSPORTER SEO1-RELATED"/>
    <property type="match status" value="1"/>
</dbReference>
<accession>A0A1D8N644</accession>
<evidence type="ECO:0000256" key="4">
    <source>
        <dbReference type="ARBA" id="ARBA00022989"/>
    </source>
</evidence>
<evidence type="ECO:0000313" key="9">
    <source>
        <dbReference type="Proteomes" id="UP000182444"/>
    </source>
</evidence>
<sequence>MMKLGQLSKFLPTERRVEDNVDNLETERERDEGDFPLEYRDETNRPWWKFFDEYEYRMNKYERASHKWFKWFDERDTRSDKKLICKLDILLTVYSLMVYWVKYLDQTNVNNAYVSGMKEDLGFKGNDLVHVQSMYLAGAVIFQLPFMFLLPRVPLNIVIPAVDCMWGLMTLLTCKVHSVGALKALRFLVGAFESGFIPTIYYLMGSWYKPSEVARRAGFFYMGQFLGLLSSGLLASAALNLDGVGGFEGWRWVFIVDSICTLPLAVVGYFIIPGTPDKCTSLFLTDEEIIRCRERKKPFVTEKKGQQLKKLTDWSLWKPLLTSWHLPTAILISCFFYNNTSGNAGTFILWLKSLTDSNGNQRYTDQKVNQLSTIAPGLGFAYVYLASLFGDLARCRWGGIVITQMFNSIGAVILAVWDVPEGAKWFAFCLQYISWAMSPIMYTWWADIMRRDPQHYAIVLVMMNMLGQSSSAWVSVLVFPTSEAPRFRKGYGTCAACACCCAIMAVVILYFYKRDEKRDCLRNGILLVNDNEDNGDKTGKGVVIEGLSESFDEDTGVAKKLEVEKIREASVSDENVSNLSLVVI</sequence>
<dbReference type="OMA" id="WAITICS"/>
<evidence type="ECO:0000256" key="5">
    <source>
        <dbReference type="ARBA" id="ARBA00023136"/>
    </source>
</evidence>
<evidence type="ECO:0008006" key="10">
    <source>
        <dbReference type="Google" id="ProtNLM"/>
    </source>
</evidence>
<feature type="transmembrane region" description="Helical" evidence="7">
    <location>
        <begin position="184"/>
        <end position="205"/>
    </location>
</feature>
<organism evidence="8 9">
    <name type="scientific">Yarrowia lipolytica</name>
    <name type="common">Candida lipolytica</name>
    <dbReference type="NCBI Taxonomy" id="4952"/>
    <lineage>
        <taxon>Eukaryota</taxon>
        <taxon>Fungi</taxon>
        <taxon>Dikarya</taxon>
        <taxon>Ascomycota</taxon>
        <taxon>Saccharomycotina</taxon>
        <taxon>Dipodascomycetes</taxon>
        <taxon>Dipodascales</taxon>
        <taxon>Dipodascales incertae sedis</taxon>
        <taxon>Yarrowia</taxon>
    </lineage>
</organism>
<evidence type="ECO:0000256" key="3">
    <source>
        <dbReference type="ARBA" id="ARBA00022692"/>
    </source>
</evidence>
<feature type="transmembrane region" description="Helical" evidence="7">
    <location>
        <begin position="490"/>
        <end position="512"/>
    </location>
</feature>
<dbReference type="VEuPathDB" id="FungiDB:YALI1_B02910g"/>
<dbReference type="RefSeq" id="XP_068138049.1">
    <property type="nucleotide sequence ID" value="XM_068281948.1"/>
</dbReference>
<gene>
    <name evidence="8" type="ORF">YALI1_B02910g</name>
</gene>
<dbReference type="FunFam" id="1.20.1250.20:FF:000065">
    <property type="entry name" value="Putative MFS pantothenate transporter"/>
    <property type="match status" value="1"/>
</dbReference>
<dbReference type="VEuPathDB" id="FungiDB:YALI0_B01914g"/>
<dbReference type="AlphaFoldDB" id="A0A1D8N644"/>
<proteinExistence type="inferred from homology"/>
<feature type="transmembrane region" description="Helical" evidence="7">
    <location>
        <begin position="157"/>
        <end position="178"/>
    </location>
</feature>
<feature type="transmembrane region" description="Helical" evidence="7">
    <location>
        <begin position="328"/>
        <end position="351"/>
    </location>
</feature>
<dbReference type="EMBL" id="CP017554">
    <property type="protein sequence ID" value="AOW01098.1"/>
    <property type="molecule type" value="Genomic_DNA"/>
</dbReference>
<evidence type="ECO:0000256" key="6">
    <source>
        <dbReference type="ARBA" id="ARBA00037968"/>
    </source>
</evidence>
<dbReference type="GO" id="GO:0016020">
    <property type="term" value="C:membrane"/>
    <property type="evidence" value="ECO:0007669"/>
    <property type="project" value="UniProtKB-SubCell"/>
</dbReference>
<keyword evidence="3 7" id="KW-0812">Transmembrane</keyword>
<dbReference type="SUPFAM" id="SSF103473">
    <property type="entry name" value="MFS general substrate transporter"/>
    <property type="match status" value="1"/>
</dbReference>
<keyword evidence="4 7" id="KW-1133">Transmembrane helix</keyword>
<dbReference type="GeneID" id="2907174"/>
<feature type="transmembrane region" description="Helical" evidence="7">
    <location>
        <begin position="250"/>
        <end position="272"/>
    </location>
</feature>
<dbReference type="Proteomes" id="UP000182444">
    <property type="component" value="Chromosome 1B"/>
</dbReference>
<protein>
    <recommendedName>
        <fullName evidence="10">Major facilitator superfamily domain-containing protein</fullName>
    </recommendedName>
</protein>
<dbReference type="InterPro" id="IPR036259">
    <property type="entry name" value="MFS_trans_sf"/>
</dbReference>
<feature type="transmembrane region" description="Helical" evidence="7">
    <location>
        <begin position="133"/>
        <end position="150"/>
    </location>
</feature>